<organism evidence="3">
    <name type="scientific">Corethron hystrix</name>
    <dbReference type="NCBI Taxonomy" id="216773"/>
    <lineage>
        <taxon>Eukaryota</taxon>
        <taxon>Sar</taxon>
        <taxon>Stramenopiles</taxon>
        <taxon>Ochrophyta</taxon>
        <taxon>Bacillariophyta</taxon>
        <taxon>Coscinodiscophyceae</taxon>
        <taxon>Corethrophycidae</taxon>
        <taxon>Corethrales</taxon>
        <taxon>Corethraceae</taxon>
        <taxon>Corethron</taxon>
    </lineage>
</organism>
<dbReference type="GO" id="GO:0005886">
    <property type="term" value="C:plasma membrane"/>
    <property type="evidence" value="ECO:0007669"/>
    <property type="project" value="TreeGrafter"/>
</dbReference>
<dbReference type="GO" id="GO:0016197">
    <property type="term" value="P:endosomal transport"/>
    <property type="evidence" value="ECO:0007669"/>
    <property type="project" value="TreeGrafter"/>
</dbReference>
<evidence type="ECO:0000259" key="2">
    <source>
        <dbReference type="Pfam" id="PF05050"/>
    </source>
</evidence>
<reference evidence="3" key="1">
    <citation type="submission" date="2021-01" db="EMBL/GenBank/DDBJ databases">
        <authorList>
            <person name="Corre E."/>
            <person name="Pelletier E."/>
            <person name="Niang G."/>
            <person name="Scheremetjew M."/>
            <person name="Finn R."/>
            <person name="Kale V."/>
            <person name="Holt S."/>
            <person name="Cochrane G."/>
            <person name="Meng A."/>
            <person name="Brown T."/>
            <person name="Cohen L."/>
        </authorList>
    </citation>
    <scope>NUCLEOTIDE SEQUENCE</scope>
    <source>
        <strain evidence="3">308</strain>
    </source>
</reference>
<dbReference type="AlphaFoldDB" id="A0A7S1C0U0"/>
<accession>A0A7S1C0U0</accession>
<dbReference type="InterPro" id="IPR053202">
    <property type="entry name" value="EGF_Rcpt_Signaling_Reg"/>
</dbReference>
<dbReference type="Gene3D" id="3.40.50.150">
    <property type="entry name" value="Vaccinia Virus protein VP39"/>
    <property type="match status" value="1"/>
</dbReference>
<dbReference type="GO" id="GO:0006888">
    <property type="term" value="P:endoplasmic reticulum to Golgi vesicle-mediated transport"/>
    <property type="evidence" value="ECO:0007669"/>
    <property type="project" value="TreeGrafter"/>
</dbReference>
<dbReference type="InterPro" id="IPR006342">
    <property type="entry name" value="FkbM_mtfrase"/>
</dbReference>
<feature type="domain" description="Methyltransferase FkbM" evidence="2">
    <location>
        <begin position="114"/>
        <end position="253"/>
    </location>
</feature>
<dbReference type="PANTHER" id="PTHR34009">
    <property type="entry name" value="PROTEIN STAR"/>
    <property type="match status" value="1"/>
</dbReference>
<proteinExistence type="predicted"/>
<evidence type="ECO:0000256" key="1">
    <source>
        <dbReference type="SAM" id="Phobius"/>
    </source>
</evidence>
<dbReference type="GO" id="GO:0005794">
    <property type="term" value="C:Golgi apparatus"/>
    <property type="evidence" value="ECO:0007669"/>
    <property type="project" value="TreeGrafter"/>
</dbReference>
<feature type="transmembrane region" description="Helical" evidence="1">
    <location>
        <begin position="12"/>
        <end position="30"/>
    </location>
</feature>
<dbReference type="GO" id="GO:0031902">
    <property type="term" value="C:late endosome membrane"/>
    <property type="evidence" value="ECO:0007669"/>
    <property type="project" value="TreeGrafter"/>
</dbReference>
<dbReference type="PANTHER" id="PTHR34009:SF2">
    <property type="entry name" value="PROTEIN STAR"/>
    <property type="match status" value="1"/>
</dbReference>
<gene>
    <name evidence="3" type="ORF">CHYS00102_LOCUS29241</name>
</gene>
<dbReference type="InterPro" id="IPR029063">
    <property type="entry name" value="SAM-dependent_MTases_sf"/>
</dbReference>
<keyword evidence="1" id="KW-0812">Transmembrane</keyword>
<name>A0A7S1C0U0_9STRA</name>
<keyword evidence="1" id="KW-0472">Membrane</keyword>
<dbReference type="EMBL" id="HBFR01039993">
    <property type="protein sequence ID" value="CAD8902022.1"/>
    <property type="molecule type" value="Transcribed_RNA"/>
</dbReference>
<keyword evidence="1" id="KW-1133">Transmembrane helix</keyword>
<dbReference type="Pfam" id="PF05050">
    <property type="entry name" value="Methyltransf_21"/>
    <property type="match status" value="1"/>
</dbReference>
<evidence type="ECO:0000313" key="3">
    <source>
        <dbReference type="EMBL" id="CAD8902022.1"/>
    </source>
</evidence>
<sequence>MNNVATSFNSRWSIFFFSIVVSLMFIFVTFENSSSVLLNYPVTTSSNKSGGSSGYKLKGSYPNKPINFIIHQARFPRPSDWYSQKQQDEWVYEVLQIGDEDALTARRDHFYLDLAANAPSFLSNTYAFDQVGWGGICIDGNHDLVTELVKKRSCTVIEAVVDRCDGRTVTWSNGDDKANDALGGIVGEEYDNQKNDESNTETHITTTLEQILDHVKAPKIIDYFSLDVEGAEFAVLQNFPFDRYMFRAITIERPPPWLNDLLLSSGYVWIQNYKFDSFYLHKTETAAVESHGSLQQIPRKCVGKDQRLGRMCEWGDPPKTEPCPRHNSLE</sequence>
<dbReference type="GO" id="GO:0005789">
    <property type="term" value="C:endoplasmic reticulum membrane"/>
    <property type="evidence" value="ECO:0007669"/>
    <property type="project" value="TreeGrafter"/>
</dbReference>
<protein>
    <recommendedName>
        <fullName evidence="2">Methyltransferase FkbM domain-containing protein</fullName>
    </recommendedName>
</protein>